<organism evidence="5 6">
    <name type="scientific">Haloarcula mannanilytica</name>
    <dbReference type="NCBI Taxonomy" id="2509225"/>
    <lineage>
        <taxon>Archaea</taxon>
        <taxon>Methanobacteriati</taxon>
        <taxon>Methanobacteriota</taxon>
        <taxon>Stenosarchaea group</taxon>
        <taxon>Halobacteria</taxon>
        <taxon>Halobacteriales</taxon>
        <taxon>Haloarculaceae</taxon>
        <taxon>Haloarcula</taxon>
    </lineage>
</organism>
<sequence>METTAAFRGLICTACGAETDSTADRCPDCGGVLVGDYDVPDLTPADLSDVTGPGRYEPLRPFPQDSTVTLGEGATPLVPLPNLADELGVESVYVKDEGRNPTASLSDRKLSLSVTAATQRGAERVVTPSTGNGAQATAAYAARAGIESKGFVPSRCPFLNKAMVNVHGGDMRVVEGRYDDAVSAFDDELAEAADGWVPVAPGHPFRIEGAKSVAFETADDLDWTVPDAVVHPTGHGETVVGLERGFRAAADSGLTDSVPRLYAAQPDSTAAIADAAREGGDEPATIEHPDTIVGPLEVPDPAAGAAALDSLARSGGGGVAVSDKDILAGAVDGCEMGPETGATGGTAIAGARALADEGVFDDDDVVVLVNPVAGSKEADLLRSHLMSQGI</sequence>
<dbReference type="InterPro" id="IPR001926">
    <property type="entry name" value="TrpB-like_PALP"/>
</dbReference>
<dbReference type="GO" id="GO:0004794">
    <property type="term" value="F:threonine deaminase activity"/>
    <property type="evidence" value="ECO:0007669"/>
    <property type="project" value="TreeGrafter"/>
</dbReference>
<keyword evidence="3" id="KW-0456">Lyase</keyword>
<dbReference type="PANTHER" id="PTHR48078">
    <property type="entry name" value="THREONINE DEHYDRATASE, MITOCHONDRIAL-RELATED"/>
    <property type="match status" value="1"/>
</dbReference>
<dbReference type="GO" id="GO:0006565">
    <property type="term" value="P:L-serine catabolic process"/>
    <property type="evidence" value="ECO:0007669"/>
    <property type="project" value="TreeGrafter"/>
</dbReference>
<dbReference type="OrthoDB" id="341080at2157"/>
<dbReference type="RefSeq" id="WP_137682627.1">
    <property type="nucleotide sequence ID" value="NZ_BIXZ01000001.1"/>
</dbReference>
<comment type="caution">
    <text evidence="5">The sequence shown here is derived from an EMBL/GenBank/DDBJ whole genome shotgun (WGS) entry which is preliminary data.</text>
</comment>
<dbReference type="Proteomes" id="UP000304382">
    <property type="component" value="Unassembled WGS sequence"/>
</dbReference>
<evidence type="ECO:0000313" key="6">
    <source>
        <dbReference type="Proteomes" id="UP000304382"/>
    </source>
</evidence>
<evidence type="ECO:0000256" key="2">
    <source>
        <dbReference type="ARBA" id="ARBA00022898"/>
    </source>
</evidence>
<dbReference type="GO" id="GO:0006567">
    <property type="term" value="P:L-threonine catabolic process"/>
    <property type="evidence" value="ECO:0007669"/>
    <property type="project" value="TreeGrafter"/>
</dbReference>
<dbReference type="GO" id="GO:0009097">
    <property type="term" value="P:isoleucine biosynthetic process"/>
    <property type="evidence" value="ECO:0007669"/>
    <property type="project" value="TreeGrafter"/>
</dbReference>
<evidence type="ECO:0000259" key="4">
    <source>
        <dbReference type="Pfam" id="PF00291"/>
    </source>
</evidence>
<dbReference type="GO" id="GO:0003941">
    <property type="term" value="F:L-serine ammonia-lyase activity"/>
    <property type="evidence" value="ECO:0007669"/>
    <property type="project" value="TreeGrafter"/>
</dbReference>
<accession>A0A4C2EF30</accession>
<feature type="domain" description="Tryptophan synthase beta chain-like PALP" evidence="4">
    <location>
        <begin position="68"/>
        <end position="369"/>
    </location>
</feature>
<name>A0A4C2EF30_9EURY</name>
<dbReference type="AlphaFoldDB" id="A0A4C2EF30"/>
<evidence type="ECO:0000313" key="5">
    <source>
        <dbReference type="EMBL" id="GCF12984.1"/>
    </source>
</evidence>
<comment type="cofactor">
    <cofactor evidence="1">
        <name>pyridoxal 5'-phosphate</name>
        <dbReference type="ChEBI" id="CHEBI:597326"/>
    </cofactor>
</comment>
<dbReference type="SUPFAM" id="SSF53686">
    <property type="entry name" value="Tryptophan synthase beta subunit-like PLP-dependent enzymes"/>
    <property type="match status" value="1"/>
</dbReference>
<protein>
    <submittedName>
        <fullName evidence="5">Threonine synthase</fullName>
    </submittedName>
</protein>
<dbReference type="InterPro" id="IPR036052">
    <property type="entry name" value="TrpB-like_PALP_sf"/>
</dbReference>
<gene>
    <name evidence="5" type="ORF">Harman_09190</name>
</gene>
<reference evidence="5 6" key="1">
    <citation type="submission" date="2019-02" db="EMBL/GenBank/DDBJ databases">
        <title>Haloarcula mannanilyticum sp. nov., a mannan degrading haloarchaeon isolated from commercial salt.</title>
        <authorList>
            <person name="Enomoto S."/>
            <person name="Shimane Y."/>
            <person name="Kamekura M."/>
            <person name="Ito T."/>
            <person name="Moriya O."/>
            <person name="Ihara K."/>
            <person name="Takahashi-Ando N."/>
            <person name="Fukushima Y."/>
            <person name="Yoshida Y."/>
            <person name="Usama R."/>
            <person name="Takai K."/>
            <person name="Minegishi H."/>
        </authorList>
    </citation>
    <scope>NUCLEOTIDE SEQUENCE [LARGE SCALE GENOMIC DNA]</scope>
    <source>
        <strain evidence="5 6">MD130-1</strain>
    </source>
</reference>
<proteinExistence type="predicted"/>
<evidence type="ECO:0000256" key="3">
    <source>
        <dbReference type="ARBA" id="ARBA00023239"/>
    </source>
</evidence>
<evidence type="ECO:0000256" key="1">
    <source>
        <dbReference type="ARBA" id="ARBA00001933"/>
    </source>
</evidence>
<dbReference type="EMBL" id="BIXZ01000001">
    <property type="protein sequence ID" value="GCF12984.1"/>
    <property type="molecule type" value="Genomic_DNA"/>
</dbReference>
<dbReference type="Pfam" id="PF00291">
    <property type="entry name" value="PALP"/>
    <property type="match status" value="1"/>
</dbReference>
<keyword evidence="2" id="KW-0663">Pyridoxal phosphate</keyword>
<dbReference type="InterPro" id="IPR050147">
    <property type="entry name" value="Ser/Thr_Dehydratase"/>
</dbReference>
<dbReference type="Gene3D" id="3.40.50.1100">
    <property type="match status" value="2"/>
</dbReference>
<dbReference type="PANTHER" id="PTHR48078:SF6">
    <property type="entry name" value="L-THREONINE DEHYDRATASE CATABOLIC TDCB"/>
    <property type="match status" value="1"/>
</dbReference>
<keyword evidence="6" id="KW-1185">Reference proteome</keyword>